<dbReference type="PANTHER" id="PTHR46969:SF1">
    <property type="entry name" value="BIFUNCTIONAL PROTEIN HLDE"/>
    <property type="match status" value="1"/>
</dbReference>
<evidence type="ECO:0000313" key="4">
    <source>
        <dbReference type="EMBL" id="WOK05695.1"/>
    </source>
</evidence>
<proteinExistence type="predicted"/>
<protein>
    <submittedName>
        <fullName evidence="4">Bifunctional ADP-heptose synthase</fullName>
    </submittedName>
</protein>
<dbReference type="InterPro" id="IPR029056">
    <property type="entry name" value="Ribokinase-like"/>
</dbReference>
<dbReference type="Proteomes" id="UP001302349">
    <property type="component" value="Chromosome"/>
</dbReference>
<evidence type="ECO:0000256" key="2">
    <source>
        <dbReference type="ARBA" id="ARBA00022777"/>
    </source>
</evidence>
<name>A0ABZ0INY0_9BACT</name>
<feature type="domain" description="Carbohydrate kinase PfkB" evidence="3">
    <location>
        <begin position="17"/>
        <end position="313"/>
    </location>
</feature>
<evidence type="ECO:0000259" key="3">
    <source>
        <dbReference type="Pfam" id="PF00294"/>
    </source>
</evidence>
<keyword evidence="1" id="KW-0808">Transferase</keyword>
<gene>
    <name evidence="4" type="ORF">RT717_21705</name>
</gene>
<accession>A0ABZ0INY0</accession>
<dbReference type="SUPFAM" id="SSF53613">
    <property type="entry name" value="Ribokinase-like"/>
    <property type="match status" value="1"/>
</dbReference>
<dbReference type="CDD" id="cd01172">
    <property type="entry name" value="RfaE_like"/>
    <property type="match status" value="1"/>
</dbReference>
<evidence type="ECO:0000313" key="5">
    <source>
        <dbReference type="Proteomes" id="UP001302349"/>
    </source>
</evidence>
<dbReference type="EMBL" id="CP136051">
    <property type="protein sequence ID" value="WOK05695.1"/>
    <property type="molecule type" value="Genomic_DNA"/>
</dbReference>
<dbReference type="InterPro" id="IPR011611">
    <property type="entry name" value="PfkB_dom"/>
</dbReference>
<keyword evidence="2" id="KW-0418">Kinase</keyword>
<dbReference type="InterPro" id="IPR011913">
    <property type="entry name" value="RfaE_dom_I"/>
</dbReference>
<dbReference type="Gene3D" id="3.40.1190.20">
    <property type="match status" value="1"/>
</dbReference>
<reference evidence="4 5" key="1">
    <citation type="journal article" date="2023" name="Microbiol. Resour. Announc.">
        <title>Complete Genome Sequence of Imperialibacter roseus strain P4T.</title>
        <authorList>
            <person name="Tizabi D.R."/>
            <person name="Bachvaroff T."/>
            <person name="Hill R.T."/>
        </authorList>
    </citation>
    <scope>NUCLEOTIDE SEQUENCE [LARGE SCALE GENOMIC DNA]</scope>
    <source>
        <strain evidence="4 5">P4T</strain>
    </source>
</reference>
<dbReference type="RefSeq" id="WP_317488453.1">
    <property type="nucleotide sequence ID" value="NZ_CP136051.1"/>
</dbReference>
<dbReference type="Pfam" id="PF00294">
    <property type="entry name" value="PfkB"/>
    <property type="match status" value="1"/>
</dbReference>
<dbReference type="PANTHER" id="PTHR46969">
    <property type="entry name" value="BIFUNCTIONAL PROTEIN HLDE"/>
    <property type="match status" value="1"/>
</dbReference>
<organism evidence="4 5">
    <name type="scientific">Imperialibacter roseus</name>
    <dbReference type="NCBI Taxonomy" id="1324217"/>
    <lineage>
        <taxon>Bacteria</taxon>
        <taxon>Pseudomonadati</taxon>
        <taxon>Bacteroidota</taxon>
        <taxon>Cytophagia</taxon>
        <taxon>Cytophagales</taxon>
        <taxon>Flammeovirgaceae</taxon>
        <taxon>Imperialibacter</taxon>
    </lineage>
</organism>
<dbReference type="InterPro" id="IPR002173">
    <property type="entry name" value="Carboh/pur_kinase_PfkB_CS"/>
</dbReference>
<evidence type="ECO:0000256" key="1">
    <source>
        <dbReference type="ARBA" id="ARBA00022679"/>
    </source>
</evidence>
<sequence length="336" mass="36688">MPFSSIQEVFNAFESLKVLVIGDVMIDSYIYGNAGRISPEAPVPVVNVNKKENRLGGAANVALNIQSLGATPILCSIIGDELDGETFFELLKARNISSQGIIKSRERITTVKTRVLAGSQHMLRVDSETDKALTALEQRALMDHIRNLATGCDVIIFEDYDKGVLNPAIISQTINLANELGIPTVVDPKKRNFLAYSGASLFKPNLRELKEGLKLEFDHHDLDQLSSAVNQLNAHMPVEKALITLSDRGVYLTDHVQSIHYPAHIRRIADVSGAGDTVVSIAALCEALHLSLEVQAELSNLGGGLVCQHLGVMPIEKESLLQEALKNEMILKHLTN</sequence>
<keyword evidence="5" id="KW-1185">Reference proteome</keyword>
<dbReference type="PROSITE" id="PS00583">
    <property type="entry name" value="PFKB_KINASES_1"/>
    <property type="match status" value="1"/>
</dbReference>